<proteinExistence type="predicted"/>
<dbReference type="HOGENOM" id="CLU_2181557_0_0_3"/>
<dbReference type="AlphaFoldDB" id="Q7VCW3"/>
<evidence type="ECO:0000256" key="1">
    <source>
        <dbReference type="SAM" id="SignalP"/>
    </source>
</evidence>
<organism evidence="2 3">
    <name type="scientific">Prochlorococcus marinus (strain SARG / CCMP1375 / SS120)</name>
    <dbReference type="NCBI Taxonomy" id="167539"/>
    <lineage>
        <taxon>Bacteria</taxon>
        <taxon>Bacillati</taxon>
        <taxon>Cyanobacteriota</taxon>
        <taxon>Cyanophyceae</taxon>
        <taxon>Synechococcales</taxon>
        <taxon>Prochlorococcaceae</taxon>
        <taxon>Prochlorococcus</taxon>
    </lineage>
</organism>
<keyword evidence="3" id="KW-1185">Reference proteome</keyword>
<dbReference type="EMBL" id="AE017126">
    <property type="protein sequence ID" value="AAP99671.1"/>
    <property type="molecule type" value="Genomic_DNA"/>
</dbReference>
<name>Q7VCW3_PROMA</name>
<protein>
    <submittedName>
        <fullName evidence="2">Uncharacterized protein</fullName>
    </submittedName>
</protein>
<feature type="signal peptide" evidence="1">
    <location>
        <begin position="1"/>
        <end position="24"/>
    </location>
</feature>
<reference evidence="2 3" key="1">
    <citation type="journal article" date="2003" name="Proc. Natl. Acad. Sci. U.S.A.">
        <title>Genome sequence of the cyanobacterium Prochlorococcus marinus SS120, a nearly minimal oxyphototrophic genome.</title>
        <authorList>
            <person name="Dufresne A."/>
            <person name="Salanoubat M."/>
            <person name="Partensky F."/>
            <person name="Artiguenave F."/>
            <person name="Axmann I.M."/>
            <person name="Barbe V."/>
            <person name="Duprat S."/>
            <person name="Galperin M.Y."/>
            <person name="Koonin E.V."/>
            <person name="Le Gall F."/>
            <person name="Makarova K.S."/>
            <person name="Ostrowski M."/>
            <person name="Oztas S."/>
            <person name="Robert C."/>
            <person name="Rogozin I.B."/>
            <person name="Scanlan D.J."/>
            <person name="Tandeau de Marsac N."/>
            <person name="Weissenbach J."/>
            <person name="Wincker P."/>
            <person name="Wolf Y.I."/>
            <person name="Hess W.R."/>
        </authorList>
    </citation>
    <scope>NUCLEOTIDE SEQUENCE [LARGE SCALE GENOMIC DNA]</scope>
    <source>
        <strain evidence="3">SARG / CCMP1375 / SS120</strain>
    </source>
</reference>
<evidence type="ECO:0000313" key="2">
    <source>
        <dbReference type="EMBL" id="AAP99671.1"/>
    </source>
</evidence>
<keyword evidence="1" id="KW-0732">Signal</keyword>
<dbReference type="eggNOG" id="ENOG5032GY8">
    <property type="taxonomic scope" value="Bacteria"/>
</dbReference>
<evidence type="ECO:0000313" key="3">
    <source>
        <dbReference type="Proteomes" id="UP000001420"/>
    </source>
</evidence>
<dbReference type="OrthoDB" id="9956811at2"/>
<accession>Q7VCW3</accession>
<dbReference type="Proteomes" id="UP000001420">
    <property type="component" value="Chromosome"/>
</dbReference>
<dbReference type="PATRIC" id="fig|167539.5.peg.648"/>
<dbReference type="EnsemblBacteria" id="AAP99671">
    <property type="protein sequence ID" value="AAP99671"/>
    <property type="gene ID" value="Pro_0627"/>
</dbReference>
<dbReference type="KEGG" id="pma:Pro_0627"/>
<feature type="chain" id="PRO_5004292457" evidence="1">
    <location>
        <begin position="25"/>
        <end position="109"/>
    </location>
</feature>
<dbReference type="STRING" id="167539.Pro_0627"/>
<sequence length="109" mass="12629">MQMKRLLLPLPLLAALSLHSGIKAEEPYYSNTWMGTDYQLFINDKEPLDNGYIYKFRTRYESDSRTTIVDWRIADCFKSSIDGELVPAIARFGYERGMPELIREICGGR</sequence>
<gene>
    <name evidence="2" type="ordered locus">Pro_0627</name>
</gene>